<feature type="region of interest" description="Disordered" evidence="2">
    <location>
        <begin position="136"/>
        <end position="169"/>
    </location>
</feature>
<feature type="region of interest" description="Disordered" evidence="2">
    <location>
        <begin position="556"/>
        <end position="637"/>
    </location>
</feature>
<sequence length="637" mass="69791">MATVASLPPPADQAADLLQNLSLDSQATDAKISDPAKKANAVTTKLQSTDRTRTTTPSLKDSTMPYHPNGYASSAYYYGGYGGLEWGNNMNSVVYGYGYAPYNTYSTAGSPTVGSGQLYEQQYQYPPYFKQLPPKSGTPYMPNSAVPSKGGVSTTKDADQKSSPVGTANGISNGILSSVGLKENNLSDFSKYQNSSLNVKGSYEGYPDAVYGFDGLMSPIPWLEGSTFSNGQAKGMTGNTVNRTPSSKNQISRPNSPYMGLLPRLGYGLDTARGLSGMYANDLYGHNWNTYGLGMGYGSNSFGMARNGYGWTSLQNKYKSRGRGSTFRYGNQDIDGLEELNKGPRGRSYKAGVSVALNKANDEKDTTSTIPEREQHSGADIHDNYSDAKFFIIKSYSEDDVHKSVKYNVWASTPNGNKKLNAAYQEAQEKASGCPVFLLFSVNASGQFVGLAEMVGLVDFDKNVEYWQQDKWTGCFPVKWHIVKDVPNSLLKHITLENNENKPVTNSRDTQEVKLEEGLKLIKLFKDHSGKTCLLDDFEFYEDRQKTIEEVKAKRQTRKKKVLEEKPTDGRNDGTEEALLKSPESLGTALDLVKEPTPVDQSDEQMKPLENGSVAEAGDDLKGPQPVVEESEVIVTK</sequence>
<dbReference type="InterPro" id="IPR045168">
    <property type="entry name" value="YTH_prot"/>
</dbReference>
<keyword evidence="1" id="KW-0694">RNA-binding</keyword>
<evidence type="ECO:0000256" key="1">
    <source>
        <dbReference type="RuleBase" id="RU369095"/>
    </source>
</evidence>
<keyword evidence="5" id="KW-1185">Reference proteome</keyword>
<evidence type="ECO:0000259" key="3">
    <source>
        <dbReference type="PROSITE" id="PS50882"/>
    </source>
</evidence>
<evidence type="ECO:0000256" key="2">
    <source>
        <dbReference type="SAM" id="MobiDB-lite"/>
    </source>
</evidence>
<dbReference type="GO" id="GO:1990247">
    <property type="term" value="F:N6-methyladenosine-containing RNA reader activity"/>
    <property type="evidence" value="ECO:0007669"/>
    <property type="project" value="UniProtKB-UniRule"/>
</dbReference>
<dbReference type="Gene3D" id="3.10.590.10">
    <property type="entry name" value="ph1033 like domains"/>
    <property type="match status" value="1"/>
</dbReference>
<feature type="domain" description="YTH" evidence="3">
    <location>
        <begin position="388"/>
        <end position="525"/>
    </location>
</feature>
<dbReference type="GO" id="GO:0003729">
    <property type="term" value="F:mRNA binding"/>
    <property type="evidence" value="ECO:0007669"/>
    <property type="project" value="UniProtKB-UniRule"/>
</dbReference>
<comment type="caution">
    <text evidence="4">The sequence shown here is derived from an EMBL/GenBank/DDBJ whole genome shotgun (WGS) entry which is preliminary data.</text>
</comment>
<dbReference type="PANTHER" id="PTHR12357">
    <property type="entry name" value="YTH YT521-B HOMOLOGY DOMAIN-CONTAINING"/>
    <property type="match status" value="1"/>
</dbReference>
<dbReference type="CDD" id="cd21134">
    <property type="entry name" value="YTH"/>
    <property type="match status" value="1"/>
</dbReference>
<organism evidence="4 5">
    <name type="scientific">Rosa chinensis</name>
    <name type="common">China rose</name>
    <dbReference type="NCBI Taxonomy" id="74649"/>
    <lineage>
        <taxon>Eukaryota</taxon>
        <taxon>Viridiplantae</taxon>
        <taxon>Streptophyta</taxon>
        <taxon>Embryophyta</taxon>
        <taxon>Tracheophyta</taxon>
        <taxon>Spermatophyta</taxon>
        <taxon>Magnoliopsida</taxon>
        <taxon>eudicotyledons</taxon>
        <taxon>Gunneridae</taxon>
        <taxon>Pentapetalae</taxon>
        <taxon>rosids</taxon>
        <taxon>fabids</taxon>
        <taxon>Rosales</taxon>
        <taxon>Rosaceae</taxon>
        <taxon>Rosoideae</taxon>
        <taxon>Rosoideae incertae sedis</taxon>
        <taxon>Rosa</taxon>
    </lineage>
</organism>
<protein>
    <recommendedName>
        <fullName evidence="1">YTH domain-containing family protein</fullName>
    </recommendedName>
</protein>
<dbReference type="EMBL" id="PDCK01000043">
    <property type="protein sequence ID" value="PRQ35805.1"/>
    <property type="molecule type" value="Genomic_DNA"/>
</dbReference>
<evidence type="ECO:0000313" key="5">
    <source>
        <dbReference type="Proteomes" id="UP000238479"/>
    </source>
</evidence>
<dbReference type="Proteomes" id="UP000238479">
    <property type="component" value="Chromosome 5"/>
</dbReference>
<feature type="compositionally biased region" description="Polar residues" evidence="2">
    <location>
        <begin position="151"/>
        <end position="169"/>
    </location>
</feature>
<dbReference type="SMR" id="A0A2P6QNQ1"/>
<dbReference type="AlphaFoldDB" id="A0A2P6QNQ1"/>
<feature type="region of interest" description="Disordered" evidence="2">
    <location>
        <begin position="360"/>
        <end position="380"/>
    </location>
</feature>
<dbReference type="Pfam" id="PF04146">
    <property type="entry name" value="YTH"/>
    <property type="match status" value="1"/>
</dbReference>
<proteinExistence type="inferred from homology"/>
<comment type="function">
    <text evidence="1">Specifically recognizes and binds N6-methyladenosine (m6A)-containing RNAs, and regulates mRNA stability. M6A is a modification present at internal sites of mRNAs and some non-coding RNAs and plays a role in mRNA stability and processing.</text>
</comment>
<accession>A0A2P6QNQ1</accession>
<feature type="region of interest" description="Disordered" evidence="2">
    <location>
        <begin position="29"/>
        <end position="63"/>
    </location>
</feature>
<gene>
    <name evidence="4" type="ORF">RchiOBHm_Chr5g0083941</name>
</gene>
<feature type="compositionally biased region" description="Basic and acidic residues" evidence="2">
    <location>
        <begin position="562"/>
        <end position="574"/>
    </location>
</feature>
<evidence type="ECO:0000313" key="4">
    <source>
        <dbReference type="EMBL" id="PRQ35805.1"/>
    </source>
</evidence>
<comment type="similarity">
    <text evidence="1">Belongs to the YTHDF family.</text>
</comment>
<dbReference type="PANTHER" id="PTHR12357:SF99">
    <property type="entry name" value="YTH DOMAIN-CONTAINING PROTEIN ECT2-RELATED"/>
    <property type="match status" value="1"/>
</dbReference>
<dbReference type="Gramene" id="PRQ35805">
    <property type="protein sequence ID" value="PRQ35805"/>
    <property type="gene ID" value="RchiOBHm_Chr5g0083941"/>
</dbReference>
<dbReference type="GO" id="GO:0061157">
    <property type="term" value="P:mRNA destabilization"/>
    <property type="evidence" value="ECO:0007669"/>
    <property type="project" value="TreeGrafter"/>
</dbReference>
<dbReference type="InterPro" id="IPR007275">
    <property type="entry name" value="YTH_domain"/>
</dbReference>
<reference evidence="4 5" key="1">
    <citation type="journal article" date="2018" name="Nat. Genet.">
        <title>The Rosa genome provides new insights in the design of modern roses.</title>
        <authorList>
            <person name="Bendahmane M."/>
        </authorList>
    </citation>
    <scope>NUCLEOTIDE SEQUENCE [LARGE SCALE GENOMIC DNA]</scope>
    <source>
        <strain evidence="5">cv. Old Blush</strain>
    </source>
</reference>
<name>A0A2P6QNQ1_ROSCH</name>
<dbReference type="PROSITE" id="PS50882">
    <property type="entry name" value="YTH"/>
    <property type="match status" value="1"/>
</dbReference>
<dbReference type="GO" id="GO:0005737">
    <property type="term" value="C:cytoplasm"/>
    <property type="evidence" value="ECO:0007669"/>
    <property type="project" value="TreeGrafter"/>
</dbReference>
<dbReference type="STRING" id="74649.A0A2P6QNQ1"/>